<evidence type="ECO:0000313" key="2">
    <source>
        <dbReference type="EMBL" id="BCU69344.1"/>
    </source>
</evidence>
<dbReference type="InterPro" id="IPR043998">
    <property type="entry name" value="Put_Metallopep"/>
</dbReference>
<sequence length="123" mass="14348">MAIKYEFANDVKELANRVNQIGELGLDMTRIQFIRSYNSRSNAIARVIMMPSQWRFILHPQILYVVEVISEKYDILSCEKRVEVIFHELTHIPMGMTGGLRGHNAKEFRHAKRKSLEISKKIC</sequence>
<keyword evidence="3" id="KW-1185">Reference proteome</keyword>
<dbReference type="KEGG" id="csty:KN1_06410"/>
<dbReference type="RefSeq" id="WP_225905767.1">
    <property type="nucleotide sequence ID" value="NZ_AP024597.1"/>
</dbReference>
<accession>A0A8D5ZH34</accession>
<evidence type="ECO:0000313" key="3">
    <source>
        <dbReference type="Proteomes" id="UP000825123"/>
    </source>
</evidence>
<reference evidence="2 3" key="1">
    <citation type="submission" date="2021-04" db="EMBL/GenBank/DDBJ databases">
        <title>Complete genome sequence of Stygiolobus sp. KN-1.</title>
        <authorList>
            <person name="Nakamura K."/>
            <person name="Sakai H."/>
            <person name="Kurosawa N."/>
        </authorList>
    </citation>
    <scope>NUCLEOTIDE SEQUENCE [LARGE SCALE GENOMIC DNA]</scope>
    <source>
        <strain evidence="2 3">KN-1</strain>
    </source>
</reference>
<dbReference type="AlphaFoldDB" id="A0A8D5ZH34"/>
<feature type="domain" description="Putative phage metallopeptidase" evidence="1">
    <location>
        <begin position="4"/>
        <end position="111"/>
    </location>
</feature>
<evidence type="ECO:0000259" key="1">
    <source>
        <dbReference type="Pfam" id="PF18894"/>
    </source>
</evidence>
<protein>
    <submittedName>
        <fullName evidence="2">Metallopeptidase</fullName>
    </submittedName>
</protein>
<proteinExistence type="predicted"/>
<name>A0A8D5ZH34_9CREN</name>
<dbReference type="Pfam" id="PF18894">
    <property type="entry name" value="PhageMetallopep"/>
    <property type="match status" value="1"/>
</dbReference>
<dbReference type="EMBL" id="AP024597">
    <property type="protein sequence ID" value="BCU69344.1"/>
    <property type="molecule type" value="Genomic_DNA"/>
</dbReference>
<dbReference type="GeneID" id="66162399"/>
<dbReference type="Proteomes" id="UP000825123">
    <property type="component" value="Chromosome"/>
</dbReference>
<organism evidence="2 3">
    <name type="scientific">Stygiolobus caldivivus</name>
    <dbReference type="NCBI Taxonomy" id="2824673"/>
    <lineage>
        <taxon>Archaea</taxon>
        <taxon>Thermoproteota</taxon>
        <taxon>Thermoprotei</taxon>
        <taxon>Sulfolobales</taxon>
        <taxon>Sulfolobaceae</taxon>
        <taxon>Stygiolobus</taxon>
    </lineage>
</organism>
<gene>
    <name evidence="2" type="ORF">KN1_06410</name>
</gene>